<accession>A0A1L6ZIR2</accession>
<dbReference type="AlphaFoldDB" id="A0A1L6ZIR2"/>
<gene>
    <name evidence="1" type="ORF">BSA145_11370</name>
</gene>
<dbReference type="Proteomes" id="UP000185426">
    <property type="component" value="Chromosome"/>
</dbReference>
<protein>
    <submittedName>
        <fullName evidence="1">Uncharacterized protein</fullName>
    </submittedName>
</protein>
<organism evidence="1 2">
    <name type="scientific">Bacillus safensis</name>
    <dbReference type="NCBI Taxonomy" id="561879"/>
    <lineage>
        <taxon>Bacteria</taxon>
        <taxon>Bacillati</taxon>
        <taxon>Bacillota</taxon>
        <taxon>Bacilli</taxon>
        <taxon>Bacillales</taxon>
        <taxon>Bacillaceae</taxon>
        <taxon>Bacillus</taxon>
    </lineage>
</organism>
<dbReference type="EMBL" id="CP015607">
    <property type="protein sequence ID" value="APT46413.1"/>
    <property type="molecule type" value="Genomic_DNA"/>
</dbReference>
<reference evidence="1 2" key="1">
    <citation type="submission" date="2016-05" db="EMBL/GenBank/DDBJ databases">
        <title>Complete Genome and Methylome Analysis of Psychrotrophic Bacterial Isolates from Antarctic Lake Untersee.</title>
        <authorList>
            <person name="Fomenkov A."/>
            <person name="Akimov V.N."/>
            <person name="Vasilyeva L.V."/>
            <person name="Andersen D."/>
            <person name="Vincze T."/>
            <person name="Roberts R.J."/>
        </authorList>
    </citation>
    <scope>NUCLEOTIDE SEQUENCE [LARGE SCALE GENOMIC DNA]</scope>
    <source>
        <strain evidence="1 2">U14-5</strain>
    </source>
</reference>
<evidence type="ECO:0000313" key="2">
    <source>
        <dbReference type="Proteomes" id="UP000185426"/>
    </source>
</evidence>
<proteinExistence type="predicted"/>
<evidence type="ECO:0000313" key="1">
    <source>
        <dbReference type="EMBL" id="APT46413.1"/>
    </source>
</evidence>
<sequence>MCTHSLSLCAPAEGNGCAVSLIALDLVLFQYKGAEILVHMLYFLSEQQTPLIDRRSFFP</sequence>
<name>A0A1L6ZIR2_BACIA</name>